<comment type="cofactor">
    <cofactor evidence="4">
        <name>heme</name>
        <dbReference type="ChEBI" id="CHEBI:30413"/>
    </cofactor>
</comment>
<comment type="similarity">
    <text evidence="1">Belongs to the cytochrome P450 family.</text>
</comment>
<dbReference type="EMBL" id="KZ825958">
    <property type="protein sequence ID" value="PYH91074.1"/>
    <property type="molecule type" value="Genomic_DNA"/>
</dbReference>
<keyword evidence="5" id="KW-1133">Transmembrane helix</keyword>
<dbReference type="PANTHER" id="PTHR24305">
    <property type="entry name" value="CYTOCHROME P450"/>
    <property type="match status" value="1"/>
</dbReference>
<dbReference type="AlphaFoldDB" id="A0A319D194"/>
<dbReference type="InterPro" id="IPR036396">
    <property type="entry name" value="Cyt_P450_sf"/>
</dbReference>
<dbReference type="GO" id="GO:0004497">
    <property type="term" value="F:monooxygenase activity"/>
    <property type="evidence" value="ECO:0007669"/>
    <property type="project" value="UniProtKB-KW"/>
</dbReference>
<dbReference type="VEuPathDB" id="FungiDB:BO71DRAFT_443457"/>
<dbReference type="SUPFAM" id="SSF48264">
    <property type="entry name" value="Cytochrome P450"/>
    <property type="match status" value="1"/>
</dbReference>
<dbReference type="InterPro" id="IPR002401">
    <property type="entry name" value="Cyt_P450_E_grp-I"/>
</dbReference>
<keyword evidence="2" id="KW-0560">Oxidoreductase</keyword>
<dbReference type="Gene3D" id="1.10.630.10">
    <property type="entry name" value="Cytochrome P450"/>
    <property type="match status" value="1"/>
</dbReference>
<evidence type="ECO:0000313" key="6">
    <source>
        <dbReference type="EMBL" id="PYH91074.1"/>
    </source>
</evidence>
<dbReference type="CDD" id="cd11069">
    <property type="entry name" value="CYP_FUM15-like"/>
    <property type="match status" value="1"/>
</dbReference>
<evidence type="ECO:0000313" key="7">
    <source>
        <dbReference type="Proteomes" id="UP000247810"/>
    </source>
</evidence>
<proteinExistence type="inferred from homology"/>
<keyword evidence="5" id="KW-0472">Membrane</keyword>
<keyword evidence="4" id="KW-0408">Iron</keyword>
<feature type="binding site" description="axial binding residue" evidence="4">
    <location>
        <position position="486"/>
    </location>
    <ligand>
        <name>heme</name>
        <dbReference type="ChEBI" id="CHEBI:30413"/>
    </ligand>
    <ligandPart>
        <name>Fe</name>
        <dbReference type="ChEBI" id="CHEBI:18248"/>
    </ligandPart>
</feature>
<dbReference type="OrthoDB" id="1470350at2759"/>
<keyword evidence="3 6" id="KW-0503">Monooxygenase</keyword>
<dbReference type="GO" id="GO:0020037">
    <property type="term" value="F:heme binding"/>
    <property type="evidence" value="ECO:0007669"/>
    <property type="project" value="InterPro"/>
</dbReference>
<dbReference type="InterPro" id="IPR001128">
    <property type="entry name" value="Cyt_P450"/>
</dbReference>
<evidence type="ECO:0000256" key="4">
    <source>
        <dbReference type="PIRSR" id="PIRSR602401-1"/>
    </source>
</evidence>
<evidence type="ECO:0000256" key="2">
    <source>
        <dbReference type="ARBA" id="ARBA00023002"/>
    </source>
</evidence>
<dbReference type="Pfam" id="PF00067">
    <property type="entry name" value="p450"/>
    <property type="match status" value="1"/>
</dbReference>
<organism evidence="6 7">
    <name type="scientific">Aspergillus ellipticus CBS 707.79</name>
    <dbReference type="NCBI Taxonomy" id="1448320"/>
    <lineage>
        <taxon>Eukaryota</taxon>
        <taxon>Fungi</taxon>
        <taxon>Dikarya</taxon>
        <taxon>Ascomycota</taxon>
        <taxon>Pezizomycotina</taxon>
        <taxon>Eurotiomycetes</taxon>
        <taxon>Eurotiomycetidae</taxon>
        <taxon>Eurotiales</taxon>
        <taxon>Aspergillaceae</taxon>
        <taxon>Aspergillus</taxon>
        <taxon>Aspergillus subgen. Circumdati</taxon>
    </lineage>
</organism>
<accession>A0A319D194</accession>
<dbReference type="PRINTS" id="PR00385">
    <property type="entry name" value="P450"/>
</dbReference>
<sequence>MAEIPWKTIHGGTAAYCYFRSTFTAFLAGTAITFLLRFLYGAILYPAYISPLKQVPTPAVRSWIKGNRKAFALEENFEEMRQWNEEAPNHGLLRYYMTANLERLVVTSPKALSEILVQKVYEFEKPLLIRRSLGRITGEHGVLLVEGPEHKRQRKNLMPAFQYRHIKNLYSVFWSKSIEMVNMIEKELQQRSDPADNVISIETWSSRATLDIIGVAGMNRDFNSLRDPSNDLAHHYHRIMHTPPTALEKFLFVIGLITGTAGWVMDLPLERNRILDESSAFIRNVARQMIREAREASSKDEKSHKTTDAIDIISVAVESAAFTEEELVDQMMTFLAAGHETTSSAFQWCIYALSKNPDVQTRLRDEIRAHLPPISVVDNPPEPLSAATIDSLPYLNAVCNEVFRFHPSAPSTIRVANRDTTLVGQPIAKGTVINIIPAITNHDKSLWGPDADTFNPDRWLAPGQANTGGASSNYAFLTFIHGPRSCIGQGFAKSELACLLAAFVGRFRFELEDPDKELLLRQGATVSPRDGVLAKLTRVEGW</sequence>
<evidence type="ECO:0000256" key="1">
    <source>
        <dbReference type="ARBA" id="ARBA00010617"/>
    </source>
</evidence>
<evidence type="ECO:0000256" key="5">
    <source>
        <dbReference type="SAM" id="Phobius"/>
    </source>
</evidence>
<dbReference type="FunFam" id="1.10.630.10:FF:000051">
    <property type="entry name" value="Cytochrome P450 monooxygenase (Fum15)"/>
    <property type="match status" value="1"/>
</dbReference>
<keyword evidence="7" id="KW-1185">Reference proteome</keyword>
<dbReference type="GO" id="GO:0016705">
    <property type="term" value="F:oxidoreductase activity, acting on paired donors, with incorporation or reduction of molecular oxygen"/>
    <property type="evidence" value="ECO:0007669"/>
    <property type="project" value="InterPro"/>
</dbReference>
<feature type="transmembrane region" description="Helical" evidence="5">
    <location>
        <begin position="23"/>
        <end position="45"/>
    </location>
</feature>
<dbReference type="GO" id="GO:0005506">
    <property type="term" value="F:iron ion binding"/>
    <property type="evidence" value="ECO:0007669"/>
    <property type="project" value="InterPro"/>
</dbReference>
<dbReference type="Proteomes" id="UP000247810">
    <property type="component" value="Unassembled WGS sequence"/>
</dbReference>
<keyword evidence="4" id="KW-0349">Heme</keyword>
<dbReference type="PANTHER" id="PTHR24305:SF227">
    <property type="entry name" value="P450, PUTATIVE (EUROFUNG)-RELATED"/>
    <property type="match status" value="1"/>
</dbReference>
<keyword evidence="4" id="KW-0479">Metal-binding</keyword>
<name>A0A319D194_9EURO</name>
<protein>
    <submittedName>
        <fullName evidence="6">Cytochrome P450 monooxygenase</fullName>
    </submittedName>
</protein>
<dbReference type="PRINTS" id="PR00463">
    <property type="entry name" value="EP450I"/>
</dbReference>
<dbReference type="STRING" id="1448320.A0A319D194"/>
<reference evidence="6 7" key="1">
    <citation type="submission" date="2018-02" db="EMBL/GenBank/DDBJ databases">
        <title>The genomes of Aspergillus section Nigri reveals drivers in fungal speciation.</title>
        <authorList>
            <consortium name="DOE Joint Genome Institute"/>
            <person name="Vesth T.C."/>
            <person name="Nybo J."/>
            <person name="Theobald S."/>
            <person name="Brandl J."/>
            <person name="Frisvad J.C."/>
            <person name="Nielsen K.F."/>
            <person name="Lyhne E.K."/>
            <person name="Kogle M.E."/>
            <person name="Kuo A."/>
            <person name="Riley R."/>
            <person name="Clum A."/>
            <person name="Nolan M."/>
            <person name="Lipzen A."/>
            <person name="Salamov A."/>
            <person name="Henrissat B."/>
            <person name="Wiebenga A."/>
            <person name="De vries R.P."/>
            <person name="Grigoriev I.V."/>
            <person name="Mortensen U.H."/>
            <person name="Andersen M.R."/>
            <person name="Baker S.E."/>
        </authorList>
    </citation>
    <scope>NUCLEOTIDE SEQUENCE [LARGE SCALE GENOMIC DNA]</scope>
    <source>
        <strain evidence="6 7">CBS 707.79</strain>
    </source>
</reference>
<keyword evidence="5" id="KW-0812">Transmembrane</keyword>
<evidence type="ECO:0000256" key="3">
    <source>
        <dbReference type="ARBA" id="ARBA00023033"/>
    </source>
</evidence>
<dbReference type="InterPro" id="IPR050121">
    <property type="entry name" value="Cytochrome_P450_monoxygenase"/>
</dbReference>
<gene>
    <name evidence="6" type="ORF">BO71DRAFT_443457</name>
</gene>